<sequence>MHSANQALRKLSNTTKCHHNCKSSLATNSKGFLSSFIDSQSKVSVDEKSETIPEQVSFISNSKSKTLESMISPVILIASNDNPITITSPPAIQTNKSFSEHNHTPKRFNCSEHPVRWTVGPSPLHA</sequence>
<accession>A0A183KVK3</accession>
<dbReference type="Proteomes" id="UP000279833">
    <property type="component" value="Unassembled WGS sequence"/>
</dbReference>
<name>A0A183KVK3_9TREM</name>
<evidence type="ECO:0000313" key="3">
    <source>
        <dbReference type="WBParaSite" id="SCUD_0001909901-mRNA-1"/>
    </source>
</evidence>
<organism evidence="3">
    <name type="scientific">Schistosoma curassoni</name>
    <dbReference type="NCBI Taxonomy" id="6186"/>
    <lineage>
        <taxon>Eukaryota</taxon>
        <taxon>Metazoa</taxon>
        <taxon>Spiralia</taxon>
        <taxon>Lophotrochozoa</taxon>
        <taxon>Platyhelminthes</taxon>
        <taxon>Trematoda</taxon>
        <taxon>Digenea</taxon>
        <taxon>Strigeidida</taxon>
        <taxon>Schistosomatoidea</taxon>
        <taxon>Schistosomatidae</taxon>
        <taxon>Schistosoma</taxon>
    </lineage>
</organism>
<dbReference type="EMBL" id="UZAK01041953">
    <property type="protein sequence ID" value="VDP68022.1"/>
    <property type="molecule type" value="Genomic_DNA"/>
</dbReference>
<dbReference type="AlphaFoldDB" id="A0A183KVK3"/>
<evidence type="ECO:0000313" key="1">
    <source>
        <dbReference type="EMBL" id="VDP68022.1"/>
    </source>
</evidence>
<reference evidence="3" key="1">
    <citation type="submission" date="2016-06" db="UniProtKB">
        <authorList>
            <consortium name="WormBaseParasite"/>
        </authorList>
    </citation>
    <scope>IDENTIFICATION</scope>
</reference>
<gene>
    <name evidence="1" type="ORF">SCUD_LOCUS19096</name>
</gene>
<protein>
    <submittedName>
        <fullName evidence="1 3">Uncharacterized protein</fullName>
    </submittedName>
</protein>
<keyword evidence="2" id="KW-1185">Reference proteome</keyword>
<proteinExistence type="predicted"/>
<evidence type="ECO:0000313" key="2">
    <source>
        <dbReference type="Proteomes" id="UP000279833"/>
    </source>
</evidence>
<reference evidence="1 2" key="2">
    <citation type="submission" date="2018-11" db="EMBL/GenBank/DDBJ databases">
        <authorList>
            <consortium name="Pathogen Informatics"/>
        </authorList>
    </citation>
    <scope>NUCLEOTIDE SEQUENCE [LARGE SCALE GENOMIC DNA]</scope>
    <source>
        <strain evidence="1">Dakar</strain>
        <strain evidence="2">Dakar, Senegal</strain>
    </source>
</reference>
<dbReference type="STRING" id="6186.A0A183KVK3"/>
<dbReference type="WBParaSite" id="SCUD_0001909901-mRNA-1">
    <property type="protein sequence ID" value="SCUD_0001909901-mRNA-1"/>
    <property type="gene ID" value="SCUD_0001909901"/>
</dbReference>